<keyword evidence="3 8" id="KW-0547">Nucleotide-binding</keyword>
<dbReference type="Pfam" id="PF10396">
    <property type="entry name" value="TrmE_N"/>
    <property type="match status" value="1"/>
</dbReference>
<dbReference type="AlphaFoldDB" id="A0A176YDK3"/>
<keyword evidence="12" id="KW-1185">Reference proteome</keyword>
<dbReference type="Pfam" id="PF12631">
    <property type="entry name" value="MnmE_helical"/>
    <property type="match status" value="1"/>
</dbReference>
<dbReference type="CDD" id="cd04164">
    <property type="entry name" value="trmE"/>
    <property type="match status" value="1"/>
</dbReference>
<dbReference type="GO" id="GO:0002098">
    <property type="term" value="P:tRNA wobble uridine modification"/>
    <property type="evidence" value="ECO:0007669"/>
    <property type="project" value="TreeGrafter"/>
</dbReference>
<dbReference type="EMBL" id="LUUB01000098">
    <property type="protein sequence ID" value="OAF02299.1"/>
    <property type="molecule type" value="Genomic_DNA"/>
</dbReference>
<accession>A0A176YDK3</accession>
<dbReference type="GO" id="GO:0046872">
    <property type="term" value="F:metal ion binding"/>
    <property type="evidence" value="ECO:0007669"/>
    <property type="project" value="UniProtKB-KW"/>
</dbReference>
<keyword evidence="5 8" id="KW-0460">Magnesium</keyword>
<organism evidence="11 12">
    <name type="scientific">Bradyrhizobium centrolobii</name>
    <dbReference type="NCBI Taxonomy" id="1505087"/>
    <lineage>
        <taxon>Bacteria</taxon>
        <taxon>Pseudomonadati</taxon>
        <taxon>Pseudomonadota</taxon>
        <taxon>Alphaproteobacteria</taxon>
        <taxon>Hyphomicrobiales</taxon>
        <taxon>Nitrobacteraceae</taxon>
        <taxon>Bradyrhizobium</taxon>
    </lineage>
</organism>
<comment type="caution">
    <text evidence="11">The sequence shown here is derived from an EMBL/GenBank/DDBJ whole genome shotgun (WGS) entry which is preliminary data.</text>
</comment>
<evidence type="ECO:0000256" key="8">
    <source>
        <dbReference type="HAMAP-Rule" id="MF_00379"/>
    </source>
</evidence>
<evidence type="ECO:0000256" key="6">
    <source>
        <dbReference type="ARBA" id="ARBA00022958"/>
    </source>
</evidence>
<dbReference type="InterPro" id="IPR005225">
    <property type="entry name" value="Small_GTP-bd"/>
</dbReference>
<dbReference type="GO" id="GO:0030488">
    <property type="term" value="P:tRNA methylation"/>
    <property type="evidence" value="ECO:0007669"/>
    <property type="project" value="TreeGrafter"/>
</dbReference>
<comment type="caution">
    <text evidence="8">Lacks conserved residue(s) required for the propagation of feature annotation.</text>
</comment>
<dbReference type="SUPFAM" id="SSF116878">
    <property type="entry name" value="TrmE connector domain"/>
    <property type="match status" value="1"/>
</dbReference>
<feature type="binding site" evidence="8">
    <location>
        <position position="24"/>
    </location>
    <ligand>
        <name>(6S)-5-formyl-5,6,7,8-tetrahydrofolate</name>
        <dbReference type="ChEBI" id="CHEBI:57457"/>
    </ligand>
</feature>
<dbReference type="NCBIfam" id="TIGR00450">
    <property type="entry name" value="mnmE_trmE_thdF"/>
    <property type="match status" value="1"/>
</dbReference>
<dbReference type="PROSITE" id="PS51709">
    <property type="entry name" value="G_TRME"/>
    <property type="match status" value="1"/>
</dbReference>
<evidence type="ECO:0000259" key="10">
    <source>
        <dbReference type="PROSITE" id="PS51709"/>
    </source>
</evidence>
<feature type="binding site" evidence="8">
    <location>
        <position position="121"/>
    </location>
    <ligand>
        <name>(6S)-5-formyl-5,6,7,8-tetrahydrofolate</name>
        <dbReference type="ChEBI" id="CHEBI:57457"/>
    </ligand>
</feature>
<dbReference type="NCBIfam" id="NF003661">
    <property type="entry name" value="PRK05291.1-3"/>
    <property type="match status" value="1"/>
</dbReference>
<dbReference type="Pfam" id="PF01926">
    <property type="entry name" value="MMR_HSR1"/>
    <property type="match status" value="1"/>
</dbReference>
<comment type="cofactor">
    <cofactor evidence="8">
        <name>K(+)</name>
        <dbReference type="ChEBI" id="CHEBI:29103"/>
    </cofactor>
    <text evidence="8">Binds 1 potassium ion per subunit.</text>
</comment>
<keyword evidence="6 8" id="KW-0630">Potassium</keyword>
<dbReference type="GO" id="GO:0005737">
    <property type="term" value="C:cytoplasm"/>
    <property type="evidence" value="ECO:0007669"/>
    <property type="project" value="UniProtKB-SubCell"/>
</dbReference>
<dbReference type="CDD" id="cd14858">
    <property type="entry name" value="TrmE_N"/>
    <property type="match status" value="1"/>
</dbReference>
<feature type="binding site" evidence="8">
    <location>
        <position position="443"/>
    </location>
    <ligand>
        <name>(6S)-5-formyl-5,6,7,8-tetrahydrofolate</name>
        <dbReference type="ChEBI" id="CHEBI:57457"/>
    </ligand>
</feature>
<dbReference type="STRING" id="1505087.AYJ54_27435"/>
<dbReference type="InterPro" id="IPR006073">
    <property type="entry name" value="GTP-bd"/>
</dbReference>
<dbReference type="PANTHER" id="PTHR42714">
    <property type="entry name" value="TRNA MODIFICATION GTPASE GTPBP3"/>
    <property type="match status" value="1"/>
</dbReference>
<protein>
    <recommendedName>
        <fullName evidence="8">tRNA modification GTPase MnmE</fullName>
        <ecNumber evidence="8">3.6.-.-</ecNumber>
    </recommendedName>
</protein>
<name>A0A176YDK3_9BRAD</name>
<dbReference type="Gene3D" id="3.40.50.300">
    <property type="entry name" value="P-loop containing nucleotide triphosphate hydrolases"/>
    <property type="match status" value="1"/>
</dbReference>
<dbReference type="NCBIfam" id="TIGR00231">
    <property type="entry name" value="small_GTP"/>
    <property type="match status" value="1"/>
</dbReference>
<dbReference type="InterPro" id="IPR003593">
    <property type="entry name" value="AAA+_ATPase"/>
</dbReference>
<dbReference type="RefSeq" id="WP_063706713.1">
    <property type="nucleotide sequence ID" value="NZ_LUUB01000098.1"/>
</dbReference>
<dbReference type="SUPFAM" id="SSF52540">
    <property type="entry name" value="P-loop containing nucleoside triphosphate hydrolases"/>
    <property type="match status" value="1"/>
</dbReference>
<dbReference type="FunFam" id="3.30.1360.120:FF:000007">
    <property type="entry name" value="tRNA modification GTPase GTPBP3, mitochondrial"/>
    <property type="match status" value="1"/>
</dbReference>
<keyword evidence="2 8" id="KW-0819">tRNA processing</keyword>
<comment type="function">
    <text evidence="8">Exhibits a very high intrinsic GTPase hydrolysis rate. Involved in the addition of a carboxymethylaminomethyl (cmnm) group at the wobble position (U34) of certain tRNAs, forming tRNA-cmnm(5)s(2)U34.</text>
</comment>
<dbReference type="InterPro" id="IPR027368">
    <property type="entry name" value="MnmE_dom2"/>
</dbReference>
<evidence type="ECO:0000256" key="7">
    <source>
        <dbReference type="ARBA" id="ARBA00023134"/>
    </source>
</evidence>
<dbReference type="PANTHER" id="PTHR42714:SF2">
    <property type="entry name" value="TRNA MODIFICATION GTPASE GTPBP3, MITOCHONDRIAL"/>
    <property type="match status" value="1"/>
</dbReference>
<dbReference type="InterPro" id="IPR018948">
    <property type="entry name" value="GTP-bd_TrmE_N"/>
</dbReference>
<feature type="binding site" evidence="8">
    <location>
        <position position="81"/>
    </location>
    <ligand>
        <name>(6S)-5-formyl-5,6,7,8-tetrahydrofolate</name>
        <dbReference type="ChEBI" id="CHEBI:57457"/>
    </ligand>
</feature>
<feature type="binding site" evidence="8">
    <location>
        <begin position="348"/>
        <end position="350"/>
    </location>
    <ligand>
        <name>GTP</name>
        <dbReference type="ChEBI" id="CHEBI:37565"/>
    </ligand>
</feature>
<dbReference type="SMART" id="SM00382">
    <property type="entry name" value="AAA"/>
    <property type="match status" value="1"/>
</dbReference>
<keyword evidence="8" id="KW-0479">Metal-binding</keyword>
<dbReference type="GO" id="GO:0003924">
    <property type="term" value="F:GTPase activity"/>
    <property type="evidence" value="ECO:0007669"/>
    <property type="project" value="UniProtKB-UniRule"/>
</dbReference>
<evidence type="ECO:0000256" key="5">
    <source>
        <dbReference type="ARBA" id="ARBA00022842"/>
    </source>
</evidence>
<comment type="subunit">
    <text evidence="8">Homodimer. Heterotetramer of two MnmE and two MnmG subunits.</text>
</comment>
<feature type="binding site" evidence="8">
    <location>
        <position position="253"/>
    </location>
    <ligand>
        <name>Mg(2+)</name>
        <dbReference type="ChEBI" id="CHEBI:18420"/>
    </ligand>
</feature>
<reference evidence="11 12" key="1">
    <citation type="submission" date="2016-03" db="EMBL/GenBank/DDBJ databases">
        <title>Draft Genome Sequence of the Strain BR 10245 (Bradyrhizobium sp.) isolated from nodules of Centrolobium paraense.</title>
        <authorList>
            <person name="Simoes-Araujo J.L.Sr."/>
            <person name="Barauna A.C."/>
            <person name="Silva K."/>
            <person name="Zilli J.E."/>
        </authorList>
    </citation>
    <scope>NUCLEOTIDE SEQUENCE [LARGE SCALE GENOMIC DNA]</scope>
    <source>
        <strain evidence="11 12">BR 10245</strain>
    </source>
</reference>
<comment type="similarity">
    <text evidence="1 8 9">Belongs to the TRAFAC class TrmE-Era-EngA-EngB-Septin-like GTPase superfamily. TrmE GTPase family.</text>
</comment>
<evidence type="ECO:0000256" key="3">
    <source>
        <dbReference type="ARBA" id="ARBA00022741"/>
    </source>
</evidence>
<feature type="domain" description="TrmE-type G" evidence="10">
    <location>
        <begin position="218"/>
        <end position="367"/>
    </location>
</feature>
<dbReference type="GO" id="GO:0005525">
    <property type="term" value="F:GTP binding"/>
    <property type="evidence" value="ECO:0007669"/>
    <property type="project" value="UniProtKB-UniRule"/>
</dbReference>
<evidence type="ECO:0000256" key="9">
    <source>
        <dbReference type="RuleBase" id="RU003313"/>
    </source>
</evidence>
<dbReference type="InterPro" id="IPR027266">
    <property type="entry name" value="TrmE/GcvT-like"/>
</dbReference>
<sequence>MHPREQTIFALSSGRPPSAIAVVRVSGSQANQILAALAGKLPAPRLAGRRLLRDVAGRPIDDAVVLWFPGPASATGEDVAEFHVHGGRAVLSALLAAISAIPNTRAAEPGEFTRRAFENGKLDLTEAEGLDDLIHADTDRQRRQALRQLQGLLGNRARDWRERIIEASALIEAGIDFSDEGDVPAELMAPALKMIRALHGEITEVLAAQGHAERLRDGLVVAIAGPPNVGKSTLINQLARREVAIVSPHAGTTRDVIEVQLDLDGYPVTVIDTAGIRETDDPVEQEGVRRARARAADADLVLWLTGPGVDAEGRPVGTAPVWVVRNKIDLGEGAPVAEAAVDRTFAISARRGDGLAELIEALVGFAGEFFGTGEGALVTRARQRELLRQAADGLQRGLILVKDGEELVAEELRAAAYALGRLLGRVDVEDVLGAIFQKFCIGK</sequence>
<evidence type="ECO:0000256" key="2">
    <source>
        <dbReference type="ARBA" id="ARBA00022694"/>
    </source>
</evidence>
<dbReference type="InterPro" id="IPR004520">
    <property type="entry name" value="GTPase_MnmE"/>
</dbReference>
<keyword evidence="8" id="KW-0963">Cytoplasm</keyword>
<dbReference type="EC" id="3.6.-.-" evidence="8"/>
<feature type="binding site" evidence="8">
    <location>
        <begin position="272"/>
        <end position="275"/>
    </location>
    <ligand>
        <name>GTP</name>
        <dbReference type="ChEBI" id="CHEBI:37565"/>
    </ligand>
</feature>
<evidence type="ECO:0000256" key="1">
    <source>
        <dbReference type="ARBA" id="ARBA00011043"/>
    </source>
</evidence>
<dbReference type="InterPro" id="IPR027417">
    <property type="entry name" value="P-loop_NTPase"/>
</dbReference>
<keyword evidence="7 8" id="KW-0342">GTP-binding</keyword>
<evidence type="ECO:0000313" key="12">
    <source>
        <dbReference type="Proteomes" id="UP000076959"/>
    </source>
</evidence>
<dbReference type="OrthoDB" id="9805918at2"/>
<dbReference type="HAMAP" id="MF_00379">
    <property type="entry name" value="GTPase_MnmE"/>
    <property type="match status" value="1"/>
</dbReference>
<comment type="subcellular location">
    <subcellularLocation>
        <location evidence="8">Cytoplasm</location>
    </subcellularLocation>
</comment>
<feature type="binding site" evidence="8">
    <location>
        <begin position="247"/>
        <end position="253"/>
    </location>
    <ligand>
        <name>GTP</name>
        <dbReference type="ChEBI" id="CHEBI:37565"/>
    </ligand>
</feature>
<proteinExistence type="inferred from homology"/>
<evidence type="ECO:0000313" key="11">
    <source>
        <dbReference type="EMBL" id="OAF02299.1"/>
    </source>
</evidence>
<evidence type="ECO:0000256" key="4">
    <source>
        <dbReference type="ARBA" id="ARBA00022801"/>
    </source>
</evidence>
<dbReference type="Gene3D" id="3.30.1360.120">
    <property type="entry name" value="Probable tRNA modification gtpase trme, domain 1"/>
    <property type="match status" value="1"/>
</dbReference>
<dbReference type="Proteomes" id="UP000076959">
    <property type="component" value="Unassembled WGS sequence"/>
</dbReference>
<keyword evidence="4 8" id="KW-0378">Hydrolase</keyword>
<feature type="binding site" evidence="8">
    <location>
        <position position="232"/>
    </location>
    <ligand>
        <name>Mg(2+)</name>
        <dbReference type="ChEBI" id="CHEBI:18420"/>
    </ligand>
</feature>
<dbReference type="InterPro" id="IPR031168">
    <property type="entry name" value="G_TrmE"/>
</dbReference>
<gene>
    <name evidence="8" type="primary">mnmE</name>
    <name evidence="8" type="synonym">trmE</name>
    <name evidence="11" type="ORF">AYJ54_27435</name>
</gene>
<feature type="binding site" evidence="8">
    <location>
        <begin position="228"/>
        <end position="233"/>
    </location>
    <ligand>
        <name>GTP</name>
        <dbReference type="ChEBI" id="CHEBI:37565"/>
    </ligand>
</feature>
<dbReference type="InterPro" id="IPR025867">
    <property type="entry name" value="MnmE_helical"/>
</dbReference>
<dbReference type="Gene3D" id="1.20.120.430">
    <property type="entry name" value="tRNA modification GTPase MnmE domain 2"/>
    <property type="match status" value="1"/>
</dbReference>